<evidence type="ECO:0000313" key="2">
    <source>
        <dbReference type="Proteomes" id="UP000037460"/>
    </source>
</evidence>
<keyword evidence="2" id="KW-1185">Reference proteome</keyword>
<gene>
    <name evidence="1" type="ORF">Ctob_005756</name>
</gene>
<accession>A0A0M0JRD1</accession>
<sequence>MGCCMSGEANAAESDIPPPQWGVPLKVTLKSKSFFSADYNVNVGDGEQEKTWMLLDAVGGMFDAGYTYYLKHRAPGQVDAEGKPASTTLGAVNIKGEWDAFSFQIAGADRDISLRPFMDIWDKDIDFGITKDRTLWAVWTYSKRAILFADHEQTKQIGWLDVTGSGTWYEHEEQVTVYDTDQNGNRTARQETRRTVNCKTNGFRYKFNVFNCPMQITYRKEGRGFFKSSKLHFTAANAFDPNTPLFNVESDGGSNCTITSYPNSDPISTILAAYAISCKLDPDEFNSGAKSQCERHMSLGMHPGFSNFIGMDERSFEQKFSYPAPPPPVFAQQVAAFVMPQSNLIPFAQSPMAVQPGMGMGMGMMQPGMVQPGMMQQGMMQPGMMQPGMMQQGMMQPGMMQPGMMQPGMMQPGMMQPGMMQPGMMQPGMMQPGMMHPGMMQPQQGMMMQPQPGMMMQPQGMMMQPVMAQPM</sequence>
<reference evidence="2" key="1">
    <citation type="journal article" date="2015" name="PLoS Genet.">
        <title>Genome Sequence and Transcriptome Analyses of Chrysochromulina tobin: Metabolic Tools for Enhanced Algal Fitness in the Prominent Order Prymnesiales (Haptophyceae).</title>
        <authorList>
            <person name="Hovde B.T."/>
            <person name="Deodato C.R."/>
            <person name="Hunsperger H.M."/>
            <person name="Ryken S.A."/>
            <person name="Yost W."/>
            <person name="Jha R.K."/>
            <person name="Patterson J."/>
            <person name="Monnat R.J. Jr."/>
            <person name="Barlow S.B."/>
            <person name="Starkenburg S.R."/>
            <person name="Cattolico R.A."/>
        </authorList>
    </citation>
    <scope>NUCLEOTIDE SEQUENCE</scope>
    <source>
        <strain evidence="2">CCMP291</strain>
    </source>
</reference>
<protein>
    <submittedName>
        <fullName evidence="1">Uncharacterized protein</fullName>
    </submittedName>
</protein>
<evidence type="ECO:0000313" key="1">
    <source>
        <dbReference type="EMBL" id="KOO29156.1"/>
    </source>
</evidence>
<proteinExistence type="predicted"/>
<dbReference type="Proteomes" id="UP000037460">
    <property type="component" value="Unassembled WGS sequence"/>
</dbReference>
<name>A0A0M0JRD1_9EUKA</name>
<organism evidence="1 2">
    <name type="scientific">Chrysochromulina tobinii</name>
    <dbReference type="NCBI Taxonomy" id="1460289"/>
    <lineage>
        <taxon>Eukaryota</taxon>
        <taxon>Haptista</taxon>
        <taxon>Haptophyta</taxon>
        <taxon>Prymnesiophyceae</taxon>
        <taxon>Prymnesiales</taxon>
        <taxon>Chrysochromulinaceae</taxon>
        <taxon>Chrysochromulina</taxon>
    </lineage>
</organism>
<dbReference type="OrthoDB" id="10460811at2759"/>
<dbReference type="EMBL" id="JWZX01002454">
    <property type="protein sequence ID" value="KOO29156.1"/>
    <property type="molecule type" value="Genomic_DNA"/>
</dbReference>
<dbReference type="AlphaFoldDB" id="A0A0M0JRD1"/>
<comment type="caution">
    <text evidence="1">The sequence shown here is derived from an EMBL/GenBank/DDBJ whole genome shotgun (WGS) entry which is preliminary data.</text>
</comment>